<dbReference type="Proteomes" id="UP000324585">
    <property type="component" value="Unassembled WGS sequence"/>
</dbReference>
<name>A0A5J4YYU1_PORPP</name>
<dbReference type="EMBL" id="VRMN01000002">
    <property type="protein sequence ID" value="KAA8496476.1"/>
    <property type="molecule type" value="Genomic_DNA"/>
</dbReference>
<proteinExistence type="predicted"/>
<reference evidence="2" key="1">
    <citation type="journal article" date="2019" name="Nat. Commun.">
        <title>Expansion of phycobilisome linker gene families in mesophilic red algae.</title>
        <authorList>
            <person name="Lee J."/>
            <person name="Kim D."/>
            <person name="Bhattacharya D."/>
            <person name="Yoon H.S."/>
        </authorList>
    </citation>
    <scope>NUCLEOTIDE SEQUENCE [LARGE SCALE GENOMIC DNA]</scope>
    <source>
        <strain evidence="2">CCMP 1328</strain>
    </source>
</reference>
<comment type="caution">
    <text evidence="1">The sequence shown here is derived from an EMBL/GenBank/DDBJ whole genome shotgun (WGS) entry which is preliminary data.</text>
</comment>
<evidence type="ECO:0000313" key="2">
    <source>
        <dbReference type="Proteomes" id="UP000324585"/>
    </source>
</evidence>
<accession>A0A5J4YYU1</accession>
<evidence type="ECO:0000313" key="1">
    <source>
        <dbReference type="EMBL" id="KAA8496476.1"/>
    </source>
</evidence>
<gene>
    <name evidence="1" type="ORF">FVE85_0205</name>
</gene>
<keyword evidence="2" id="KW-1185">Reference proteome</keyword>
<protein>
    <submittedName>
        <fullName evidence="1">Uncharacterized protein</fullName>
    </submittedName>
</protein>
<dbReference type="AlphaFoldDB" id="A0A5J4YYU1"/>
<sequence>MLELSTRPLEVLARTINDQEVPPHWVLHPWFCDNEGLHREELREDKPPSELAHIDDAILKCLSETVTDQLTRCSDLVTLSPVYTVACSGCIKTSSKVVHPGKVLFAAGPEARACLQFAYVYSAWNDLPDEGEFATFPFLTLCGLGRALSLTRLHR</sequence>
<organism evidence="1 2">
    <name type="scientific">Porphyridium purpureum</name>
    <name type="common">Red alga</name>
    <name type="synonym">Porphyridium cruentum</name>
    <dbReference type="NCBI Taxonomy" id="35688"/>
    <lineage>
        <taxon>Eukaryota</taxon>
        <taxon>Rhodophyta</taxon>
        <taxon>Bangiophyceae</taxon>
        <taxon>Porphyridiales</taxon>
        <taxon>Porphyridiaceae</taxon>
        <taxon>Porphyridium</taxon>
    </lineage>
</organism>